<sequence>MVVKKRKLTTEAGSSDERPKYLPGKHPINQEKTSHVDYNAPINPKSELFLDDWHIPKFNRFISFTLDVLLDKYRDIFKDFIKLPSRKFHPQYYYKIQQPMSINEIKSRDYEYEDGPSNFLLDVELLTKNCQAYNEYDSLIVKNSMQVVMFIEFEVLKAKNLKRNYLINNEVKSKLLHYFNKLVDSTERKTNQALLGSSSSSKSLDDKIKLSEPFMELVDKEELPEYYEIIHNPMALSIVKQNLEIGHYSKIYDFIIDMLLVFQNAHIFNDPSALIYNDATTLSNYFNHLMQKEFFPELQDLSERGEINLEFDKFEFENYLAIGGGPAATSALAISALDNDIEPESIREDLIDQADYDFNHFEGLGNGYNRSLLTDDYLLNPNNFKRSISKPVTIAGAMPSEVKNEQLMTPEIEKTNPLESEQLKIPKYNIMKSIQREKQLLSEQHTMERKPYKLIQQIYIFSSKNLYSQATKPLPGSRPSCNQNWVEYIFNGNELSQNENAFSFILQPMQTFLTLQSHLSLSSKDSEIQLTINKEPVRSRNSNANNSSTQPQQQENNVTDNDTKQGIENLTNISSNNEVVDDDNDKQNNNNNIPEIFDVRLSEGLNHLVFKCEDKNSNETESMSFWINVLP</sequence>
<dbReference type="InterPro" id="IPR054551">
    <property type="entry name" value="RSC4_Ig-like"/>
</dbReference>
<keyword evidence="3" id="KW-0156">Chromatin regulator</keyword>
<dbReference type="GO" id="GO:0006338">
    <property type="term" value="P:chromatin remodeling"/>
    <property type="evidence" value="ECO:0007669"/>
    <property type="project" value="InterPro"/>
</dbReference>
<dbReference type="Gene3D" id="1.20.920.10">
    <property type="entry name" value="Bromodomain-like"/>
    <property type="match status" value="2"/>
</dbReference>
<dbReference type="CDD" id="cd04369">
    <property type="entry name" value="Bromodomain"/>
    <property type="match status" value="2"/>
</dbReference>
<dbReference type="InterPro" id="IPR018359">
    <property type="entry name" value="Bromodomain_CS"/>
</dbReference>
<dbReference type="InterPro" id="IPR036427">
    <property type="entry name" value="Bromodomain-like_sf"/>
</dbReference>
<dbReference type="SUPFAM" id="SSF47370">
    <property type="entry name" value="Bromodomain"/>
    <property type="match status" value="2"/>
</dbReference>
<evidence type="ECO:0000256" key="7">
    <source>
        <dbReference type="ARBA" id="ARBA00023242"/>
    </source>
</evidence>
<keyword evidence="2" id="KW-0677">Repeat</keyword>
<keyword evidence="4" id="KW-0805">Transcription regulation</keyword>
<evidence type="ECO:0000256" key="2">
    <source>
        <dbReference type="ARBA" id="ARBA00022737"/>
    </source>
</evidence>
<feature type="region of interest" description="Disordered" evidence="9">
    <location>
        <begin position="533"/>
        <end position="591"/>
    </location>
</feature>
<keyword evidence="6" id="KW-0804">Transcription</keyword>
<dbReference type="AlphaFoldDB" id="A0AA35J2G7"/>
<dbReference type="Proteomes" id="UP001162090">
    <property type="component" value="Chromosome 11"/>
</dbReference>
<protein>
    <recommendedName>
        <fullName evidence="10">Bromo domain-containing protein</fullName>
    </recommendedName>
</protein>
<evidence type="ECO:0000256" key="6">
    <source>
        <dbReference type="ARBA" id="ARBA00023163"/>
    </source>
</evidence>
<dbReference type="PANTHER" id="PTHR16062">
    <property type="entry name" value="SWI/SNF-RELATED"/>
    <property type="match status" value="1"/>
</dbReference>
<dbReference type="Pfam" id="PF24189">
    <property type="entry name" value="Ig_RSC4"/>
    <property type="match status" value="1"/>
</dbReference>
<evidence type="ECO:0000256" key="4">
    <source>
        <dbReference type="ARBA" id="ARBA00023015"/>
    </source>
</evidence>
<evidence type="ECO:0000256" key="9">
    <source>
        <dbReference type="SAM" id="MobiDB-lite"/>
    </source>
</evidence>
<proteinExistence type="predicted"/>
<dbReference type="InterPro" id="IPR001487">
    <property type="entry name" value="Bromodomain"/>
</dbReference>
<feature type="domain" description="Bromo" evidence="10">
    <location>
        <begin position="72"/>
        <end position="141"/>
    </location>
</feature>
<gene>
    <name evidence="11" type="primary">SUVC11G2240</name>
    <name evidence="11" type="ORF">SUVC_11G2240</name>
</gene>
<evidence type="ECO:0000256" key="3">
    <source>
        <dbReference type="ARBA" id="ARBA00022853"/>
    </source>
</evidence>
<evidence type="ECO:0000256" key="8">
    <source>
        <dbReference type="PROSITE-ProRule" id="PRU00035"/>
    </source>
</evidence>
<dbReference type="SMART" id="SM00297">
    <property type="entry name" value="BROMO"/>
    <property type="match status" value="2"/>
</dbReference>
<dbReference type="GO" id="GO:0016586">
    <property type="term" value="C:RSC-type complex"/>
    <property type="evidence" value="ECO:0007669"/>
    <property type="project" value="InterPro"/>
</dbReference>
<dbReference type="PANTHER" id="PTHR16062:SF13">
    <property type="entry name" value="CHROMATIN STRUCTURE-REMODELING COMPLEX SUBUNIT RSC4"/>
    <property type="match status" value="1"/>
</dbReference>
<keyword evidence="7" id="KW-0539">Nucleus</keyword>
<dbReference type="PRINTS" id="PR00503">
    <property type="entry name" value="BROMODOMAIN"/>
</dbReference>
<dbReference type="PROSITE" id="PS50014">
    <property type="entry name" value="BROMODOMAIN_2"/>
    <property type="match status" value="2"/>
</dbReference>
<comment type="subcellular location">
    <subcellularLocation>
        <location evidence="1">Nucleus</location>
    </subcellularLocation>
</comment>
<feature type="compositionally biased region" description="Polar residues" evidence="9">
    <location>
        <begin position="549"/>
        <end position="571"/>
    </location>
</feature>
<feature type="region of interest" description="Disordered" evidence="9">
    <location>
        <begin position="1"/>
        <end position="31"/>
    </location>
</feature>
<dbReference type="EMBL" id="OX365922">
    <property type="protein sequence ID" value="CAI4045490.1"/>
    <property type="molecule type" value="Genomic_DNA"/>
</dbReference>
<dbReference type="Pfam" id="PF00439">
    <property type="entry name" value="Bromodomain"/>
    <property type="match status" value="2"/>
</dbReference>
<accession>A0AA35J2G7</accession>
<feature type="compositionally biased region" description="Low complexity" evidence="9">
    <location>
        <begin position="539"/>
        <end position="548"/>
    </location>
</feature>
<feature type="domain" description="Bromo" evidence="10">
    <location>
        <begin position="206"/>
        <end position="276"/>
    </location>
</feature>
<organism evidence="11 12">
    <name type="scientific">Saccharomyces uvarum</name>
    <name type="common">Yeast</name>
    <name type="synonym">Saccharomyces bayanus var. uvarum</name>
    <dbReference type="NCBI Taxonomy" id="230603"/>
    <lineage>
        <taxon>Eukaryota</taxon>
        <taxon>Fungi</taxon>
        <taxon>Dikarya</taxon>
        <taxon>Ascomycota</taxon>
        <taxon>Saccharomycotina</taxon>
        <taxon>Saccharomycetes</taxon>
        <taxon>Saccharomycetales</taxon>
        <taxon>Saccharomycetaceae</taxon>
        <taxon>Saccharomyces</taxon>
    </lineage>
</organism>
<dbReference type="GO" id="GO:0003682">
    <property type="term" value="F:chromatin binding"/>
    <property type="evidence" value="ECO:0007669"/>
    <property type="project" value="TreeGrafter"/>
</dbReference>
<dbReference type="InterPro" id="IPR037382">
    <property type="entry name" value="Rsc/polybromo"/>
</dbReference>
<reference evidence="11" key="1">
    <citation type="submission" date="2022-10" db="EMBL/GenBank/DDBJ databases">
        <authorList>
            <person name="Byrne P K."/>
        </authorList>
    </citation>
    <scope>NUCLEOTIDE SEQUENCE</scope>
    <source>
        <strain evidence="11">CBS7001</strain>
    </source>
</reference>
<evidence type="ECO:0000256" key="5">
    <source>
        <dbReference type="ARBA" id="ARBA00023117"/>
    </source>
</evidence>
<keyword evidence="5 8" id="KW-0103">Bromodomain</keyword>
<evidence type="ECO:0000313" key="12">
    <source>
        <dbReference type="Proteomes" id="UP001162090"/>
    </source>
</evidence>
<dbReference type="FunFam" id="1.20.920.10:FF:000062">
    <property type="entry name" value="RSC complex member"/>
    <property type="match status" value="1"/>
</dbReference>
<dbReference type="GO" id="GO:0006368">
    <property type="term" value="P:transcription elongation by RNA polymerase II"/>
    <property type="evidence" value="ECO:0007669"/>
    <property type="project" value="TreeGrafter"/>
</dbReference>
<evidence type="ECO:0000256" key="1">
    <source>
        <dbReference type="ARBA" id="ARBA00004123"/>
    </source>
</evidence>
<dbReference type="PROSITE" id="PS00633">
    <property type="entry name" value="BROMODOMAIN_1"/>
    <property type="match status" value="1"/>
</dbReference>
<evidence type="ECO:0000259" key="10">
    <source>
        <dbReference type="PROSITE" id="PS50014"/>
    </source>
</evidence>
<evidence type="ECO:0000313" key="11">
    <source>
        <dbReference type="EMBL" id="CAI4045490.1"/>
    </source>
</evidence>
<name>A0AA35J2G7_SACUV</name>